<reference evidence="4 5" key="1">
    <citation type="journal article" date="2013" name="PLoS Genet.">
        <title>Genomic mechanisms accounting for the adaptation to parasitism in nematode-trapping fungi.</title>
        <authorList>
            <person name="Meerupati T."/>
            <person name="Andersson K.M."/>
            <person name="Friman E."/>
            <person name="Kumar D."/>
            <person name="Tunlid A."/>
            <person name="Ahren D."/>
        </authorList>
    </citation>
    <scope>NUCLEOTIDE SEQUENCE [LARGE SCALE GENOMIC DNA]</scope>
    <source>
        <strain evidence="4 5">CBS 200.50</strain>
    </source>
</reference>
<gene>
    <name evidence="4" type="ORF">H072_5243</name>
</gene>
<evidence type="ECO:0000256" key="1">
    <source>
        <dbReference type="ARBA" id="ARBA00022737"/>
    </source>
</evidence>
<dbReference type="PANTHER" id="PTHR34618">
    <property type="entry name" value="SURFACE PROTEIN MAS1, PUTATIVE-RELATED"/>
    <property type="match status" value="1"/>
</dbReference>
<comment type="caution">
    <text evidence="4">The sequence shown here is derived from an EMBL/GenBank/DDBJ whole genome shotgun (WGS) entry which is preliminary data.</text>
</comment>
<evidence type="ECO:0000313" key="4">
    <source>
        <dbReference type="EMBL" id="EPS40890.1"/>
    </source>
</evidence>
<dbReference type="Proteomes" id="UP000015100">
    <property type="component" value="Unassembled WGS sequence"/>
</dbReference>
<dbReference type="OrthoDB" id="5310497at2759"/>
<feature type="region of interest" description="Disordered" evidence="2">
    <location>
        <begin position="1842"/>
        <end position="1861"/>
    </location>
</feature>
<evidence type="ECO:0000256" key="2">
    <source>
        <dbReference type="SAM" id="MobiDB-lite"/>
    </source>
</evidence>
<name>S8AD29_DACHA</name>
<keyword evidence="5" id="KW-1185">Reference proteome</keyword>
<dbReference type="InterPro" id="IPR001870">
    <property type="entry name" value="B30.2/SPRY"/>
</dbReference>
<dbReference type="HOGENOM" id="CLU_002709_0_0_1"/>
<evidence type="ECO:0000259" key="3">
    <source>
        <dbReference type="PROSITE" id="PS50188"/>
    </source>
</evidence>
<accession>S8AD29</accession>
<dbReference type="Gene3D" id="1.25.40.20">
    <property type="entry name" value="Ankyrin repeat-containing domain"/>
    <property type="match status" value="2"/>
</dbReference>
<dbReference type="InterPro" id="IPR043136">
    <property type="entry name" value="B30.2/SPRY_sf"/>
</dbReference>
<dbReference type="STRING" id="1284197.S8AD29"/>
<dbReference type="EMBL" id="AQGS01000270">
    <property type="protein sequence ID" value="EPS40890.1"/>
    <property type="molecule type" value="Genomic_DNA"/>
</dbReference>
<dbReference type="InterPro" id="IPR002110">
    <property type="entry name" value="Ankyrin_rpt"/>
</dbReference>
<keyword evidence="1" id="KW-0677">Repeat</keyword>
<dbReference type="SUPFAM" id="SSF48403">
    <property type="entry name" value="Ankyrin repeat"/>
    <property type="match status" value="1"/>
</dbReference>
<organism evidence="4 5">
    <name type="scientific">Dactylellina haptotyla (strain CBS 200.50)</name>
    <name type="common">Nematode-trapping fungus</name>
    <name type="synonym">Monacrosporium haptotylum</name>
    <dbReference type="NCBI Taxonomy" id="1284197"/>
    <lineage>
        <taxon>Eukaryota</taxon>
        <taxon>Fungi</taxon>
        <taxon>Dikarya</taxon>
        <taxon>Ascomycota</taxon>
        <taxon>Pezizomycotina</taxon>
        <taxon>Orbiliomycetes</taxon>
        <taxon>Orbiliales</taxon>
        <taxon>Orbiliaceae</taxon>
        <taxon>Dactylellina</taxon>
    </lineage>
</organism>
<dbReference type="Pfam" id="PF11327">
    <property type="entry name" value="Egh16-like"/>
    <property type="match status" value="1"/>
</dbReference>
<evidence type="ECO:0000313" key="5">
    <source>
        <dbReference type="Proteomes" id="UP000015100"/>
    </source>
</evidence>
<dbReference type="InterPro" id="IPR056884">
    <property type="entry name" value="NPHP3-like_N"/>
</dbReference>
<dbReference type="Gene3D" id="2.60.120.920">
    <property type="match status" value="1"/>
</dbReference>
<proteinExistence type="predicted"/>
<sequence>MDAGAKRKTLDHCFDVACDRLRNGVKGMKKAGALEEFINGSMNISDLRKRCKVITNDGEKFEKAEQLMVTLGRVQSAIDGLLSAAPESVSMVWLGISSLISLGTMTMTVKQRVYSTCNSIATMMKLCLRLEQRSPVYEPNSDDFKNISSPEISIWEFDIPELVFLVLDFLWHARPHDASRSIKVYGRAIKETFTGDLDSRATALLDQYQSLVEKAQVLYEDYLVRENLMARLKSDDIHNDLKEISTIARDLMDVAYNQSLKDELDHHRGKVSSSKPQEIHFRALSSRFDDIAGKRETIQWLLTSESYKEWRSKTDTGTQFICIEAPRGHGKSMAMMRIFRDLHDHVTVDSRPILLDNQALRKNSKVLEAVVNVLNPNFGTEDETSSARSEIQTQEIICQTIRKIASVLPFQLYLMIDALDECQDRKERNLLRWKQVRVIVSARDTIGLKGELKSAEFSVEGEQVESKDIPKAKFIVIGKEQNAHDVREYLKYEVRQVLCRLIDPLKDYFELKVDSIVENVFTKASGDFTRARLIIAHLQEPSKLPLEKKIERLPDSIGDIYMASLEALTPSQQELIVTALKWVVWSVAGVSVVEISDHYREIYSEAGQETISASEERSDLLPFDEGNLGAEVKEIIYHLGEAGRDFFRYDPVTGLVNVDISIREWITNEGRGKKSFMKSSGETGLQRYQNDEGHTVLKITLTSSFMKHGDILSPLFSERDVQMSLTLEIYRGGIAVQTLNNQRFQERYMPWKPHWYNAAGRANLPSAKFDMNYLLNTVQKHSIPTEKIANTADGITIQPLENSNIQSYKLFSICQVYAIPYVKNLRSFRFRKVEAPFLWTLTFYEREKLLYAIIKGGVYPWPLDEIIDLIGDILKSWDPRTRTIWIAKYLSESSHSSNNHANIPEKLVLDLDGTEYKNLRDFMTIDEVGTVNGYLEEYAGAPSTLKDLWEEILLKQNSNPSNSPHMHDGFKRNPLYIGALDPKIIQMLIEHNANVNSDAFEGTGVPIINQILHEMAETRHPGSEEKYGQLRQSFLILLTKGATLTGKFYNLAGALHQAARIQDIGIFRQVCQSNSWDVLDQDEEGNTPMHYLLNERPDISNLEDVREMFLTLTRMKTDASDIVNAQNNASESPLVNAVKNLFNEALDWLVKQNVDIHDDNVNGENCVHHLSKIAVNIKDLITIATSLRELGLDWTKRDKWGYTPLSIALVHSNEPITRFLIRLYEDAGLAPGLEDKILPDYFKKQGESILCYLAPIPYSQDLVDSLQRIFPGYMGKYESRHTYDYKTPLRAAILAGNVELARYILAQGLYVCDFDINGMSEIDDCCSELLRGKSRVTAPLLKEILALLFEFCPSDAITALRSQLFQSENSILLESEKLNIASKIDPLSTNDHGWTISEILSVFKVERENLNINTGILREHSNTHRQKRPSKIGIIRSFDKDIIPDLDDKKDRVLKFSESGLEVSLPTRDSLDDARAALANHPVPFNGKTFFFEVSFKILQDATAAHQQANSFFSVGLSSEFRPYDLENLTAIRIEYTCQGGVKIMSHIPDIMAIVDVTNYEWRSRDEQEPTTQYAFDKVSHTDYVIGCGINPSNRKLFFTRNGVMLPRSFDAPYGLLLPIVSFRYCGKWLDGFKINFGEFPFTFEEANEPGWEWEGGTPAAPDLEFAGESQRPDLFSINRYQETGPHLEKPYKKSGGKKNGWYYMTRYKSKKAFIQIKPEVERVIKKLGGLPRCTPGGYLKMIVHQINADGAGPFWCQISYDGAASWFDANVEVIKGVLGSKKKSVRKQGTLKNYMLKVEIPAGLRCTGSYGGVDNACMLRCKNYAKNGPFGGCVPFPLVDQPSNPTPETDQGREPQNSHV</sequence>
<reference evidence="5" key="2">
    <citation type="submission" date="2013-04" db="EMBL/GenBank/DDBJ databases">
        <title>Genomic mechanisms accounting for the adaptation to parasitism in nematode-trapping fungi.</title>
        <authorList>
            <person name="Ahren D.G."/>
        </authorList>
    </citation>
    <scope>NUCLEOTIDE SEQUENCE [LARGE SCALE GENOMIC DNA]</scope>
    <source>
        <strain evidence="5">CBS 200.50</strain>
    </source>
</reference>
<dbReference type="PANTHER" id="PTHR34618:SF4">
    <property type="entry name" value="CAS1"/>
    <property type="match status" value="1"/>
</dbReference>
<dbReference type="InterPro" id="IPR044736">
    <property type="entry name" value="Gid1/RanBPM/SPLA_SPRY"/>
</dbReference>
<dbReference type="InterPro" id="IPR021476">
    <property type="entry name" value="Egh16-like"/>
</dbReference>
<dbReference type="Gene3D" id="3.40.50.300">
    <property type="entry name" value="P-loop containing nucleotide triphosphate hydrolases"/>
    <property type="match status" value="1"/>
</dbReference>
<dbReference type="Pfam" id="PF24883">
    <property type="entry name" value="NPHP3_N"/>
    <property type="match status" value="1"/>
</dbReference>
<dbReference type="InterPro" id="IPR036770">
    <property type="entry name" value="Ankyrin_rpt-contain_sf"/>
</dbReference>
<dbReference type="SMART" id="SM00248">
    <property type="entry name" value="ANK"/>
    <property type="match status" value="6"/>
</dbReference>
<dbReference type="CDD" id="cd12885">
    <property type="entry name" value="SPRY_RanBP_like"/>
    <property type="match status" value="1"/>
</dbReference>
<dbReference type="InterPro" id="IPR027417">
    <property type="entry name" value="P-loop_NTPase"/>
</dbReference>
<feature type="domain" description="B30.2/SPRY" evidence="3">
    <location>
        <begin position="1422"/>
        <end position="1642"/>
    </location>
</feature>
<protein>
    <recommendedName>
        <fullName evidence="3">B30.2/SPRY domain-containing protein</fullName>
    </recommendedName>
</protein>
<dbReference type="PROSITE" id="PS50188">
    <property type="entry name" value="B302_SPRY"/>
    <property type="match status" value="1"/>
</dbReference>